<dbReference type="InterPro" id="IPR001505">
    <property type="entry name" value="Copper_CuA"/>
</dbReference>
<evidence type="ECO:0000256" key="13">
    <source>
        <dbReference type="ARBA" id="ARBA00023136"/>
    </source>
</evidence>
<dbReference type="PROSITE" id="PS00078">
    <property type="entry name" value="COX2"/>
    <property type="match status" value="1"/>
</dbReference>
<gene>
    <name evidence="18" type="ORF">MNBD_ALPHA08-1789</name>
</gene>
<feature type="transmembrane region" description="Helical" evidence="15">
    <location>
        <begin position="112"/>
        <end position="134"/>
    </location>
</feature>
<dbReference type="Pfam" id="PF00116">
    <property type="entry name" value="COX2"/>
    <property type="match status" value="1"/>
</dbReference>
<dbReference type="CDD" id="cd13912">
    <property type="entry name" value="CcO_II_C"/>
    <property type="match status" value="1"/>
</dbReference>
<dbReference type="GO" id="GO:0004129">
    <property type="term" value="F:cytochrome-c oxidase activity"/>
    <property type="evidence" value="ECO:0007669"/>
    <property type="project" value="UniProtKB-EC"/>
</dbReference>
<evidence type="ECO:0000256" key="1">
    <source>
        <dbReference type="ARBA" id="ARBA00001935"/>
    </source>
</evidence>
<dbReference type="FunFam" id="2.60.40.420:FF:000001">
    <property type="entry name" value="Cytochrome c oxidase subunit 2"/>
    <property type="match status" value="1"/>
</dbReference>
<comment type="similarity">
    <text evidence="3">Belongs to the cytochrome c oxidase subunit 2 family.</text>
</comment>
<dbReference type="Pfam" id="PF02790">
    <property type="entry name" value="COX2_TM"/>
    <property type="match status" value="1"/>
</dbReference>
<evidence type="ECO:0000256" key="4">
    <source>
        <dbReference type="ARBA" id="ARBA00012949"/>
    </source>
</evidence>
<comment type="cofactor">
    <cofactor evidence="1">
        <name>Cu cation</name>
        <dbReference type="ChEBI" id="CHEBI:23378"/>
    </cofactor>
</comment>
<keyword evidence="11 15" id="KW-1133">Transmembrane helix</keyword>
<sequence>MDQKEEIQEGRGVMRVLLTGLTASFTYILFATGIAHAGDGSALGHPEPWQLGLQQAASPSAEGIAIFHNLLMWIITIITVFVAGLLVYVMWRFSEKKNPIPSKTTHNTMLEVAWTVIPILILVVIAVPSFRLLYLQRDIPDAALTIKTTGNQWYWSYEYPEYKDAGGDAISFDSIMKTDEELKPGEPRLMAVDTPVIVPVNQIVKVIVTASDVLHAWTIPSFGAKIDAVPGRLNEIWFKADKQGVYYGQCSELCGKDHAYMPIEVRVVSDEDFKKWLEETKTAGLDAATKNVVAKMNADKAAAKVANLNRQ</sequence>
<keyword evidence="7 15" id="KW-0812">Transmembrane</keyword>
<protein>
    <recommendedName>
        <fullName evidence="4">cytochrome-c oxidase</fullName>
        <ecNumber evidence="4">7.1.1.9</ecNumber>
    </recommendedName>
    <alternativeName>
        <fullName evidence="14">Cytochrome c oxidase polypeptide II</fullName>
    </alternativeName>
</protein>
<dbReference type="GO" id="GO:0016491">
    <property type="term" value="F:oxidoreductase activity"/>
    <property type="evidence" value="ECO:0007669"/>
    <property type="project" value="UniProtKB-KW"/>
</dbReference>
<proteinExistence type="inferred from homology"/>
<dbReference type="InterPro" id="IPR008972">
    <property type="entry name" value="Cupredoxin"/>
</dbReference>
<keyword evidence="13 15" id="KW-0472">Membrane</keyword>
<evidence type="ECO:0000256" key="14">
    <source>
        <dbReference type="ARBA" id="ARBA00031389"/>
    </source>
</evidence>
<dbReference type="Gene3D" id="2.60.40.420">
    <property type="entry name" value="Cupredoxins - blue copper proteins"/>
    <property type="match status" value="1"/>
</dbReference>
<dbReference type="InterPro" id="IPR014222">
    <property type="entry name" value="Cyt_c_oxidase_su2"/>
</dbReference>
<keyword evidence="18" id="KW-0560">Oxidoreductase</keyword>
<keyword evidence="5" id="KW-0813">Transport</keyword>
<reference evidence="18" key="1">
    <citation type="submission" date="2018-06" db="EMBL/GenBank/DDBJ databases">
        <authorList>
            <person name="Zhirakovskaya E."/>
        </authorList>
    </citation>
    <scope>NUCLEOTIDE SEQUENCE</scope>
</reference>
<dbReference type="SUPFAM" id="SSF81464">
    <property type="entry name" value="Cytochrome c oxidase subunit II-like, transmembrane region"/>
    <property type="match status" value="1"/>
</dbReference>
<evidence type="ECO:0000256" key="7">
    <source>
        <dbReference type="ARBA" id="ARBA00022692"/>
    </source>
</evidence>
<evidence type="ECO:0000256" key="6">
    <source>
        <dbReference type="ARBA" id="ARBA00022660"/>
    </source>
</evidence>
<evidence type="ECO:0000256" key="2">
    <source>
        <dbReference type="ARBA" id="ARBA00004141"/>
    </source>
</evidence>
<dbReference type="InterPro" id="IPR011759">
    <property type="entry name" value="Cyt_c_oxidase_su2_TM_dom"/>
</dbReference>
<dbReference type="InterPro" id="IPR034210">
    <property type="entry name" value="CcO_II_C"/>
</dbReference>
<dbReference type="SUPFAM" id="SSF49503">
    <property type="entry name" value="Cupredoxins"/>
    <property type="match status" value="1"/>
</dbReference>
<dbReference type="NCBIfam" id="TIGR02866">
    <property type="entry name" value="CoxB"/>
    <property type="match status" value="1"/>
</dbReference>
<evidence type="ECO:0000259" key="17">
    <source>
        <dbReference type="PROSITE" id="PS50999"/>
    </source>
</evidence>
<keyword evidence="10" id="KW-0249">Electron transport</keyword>
<keyword evidence="8" id="KW-0479">Metal-binding</keyword>
<dbReference type="InterPro" id="IPR045187">
    <property type="entry name" value="CcO_II"/>
</dbReference>
<evidence type="ECO:0000259" key="16">
    <source>
        <dbReference type="PROSITE" id="PS50857"/>
    </source>
</evidence>
<dbReference type="EMBL" id="UOEC01000201">
    <property type="protein sequence ID" value="VAW02671.1"/>
    <property type="molecule type" value="Genomic_DNA"/>
</dbReference>
<dbReference type="EC" id="7.1.1.9" evidence="4"/>
<feature type="domain" description="Cytochrome oxidase subunit II copper A binding" evidence="16">
    <location>
        <begin position="141"/>
        <end position="279"/>
    </location>
</feature>
<accession>A0A3B0S912</accession>
<evidence type="ECO:0000256" key="10">
    <source>
        <dbReference type="ARBA" id="ARBA00022982"/>
    </source>
</evidence>
<comment type="subcellular location">
    <subcellularLocation>
        <location evidence="2">Membrane</location>
        <topology evidence="2">Multi-pass membrane protein</topology>
    </subcellularLocation>
</comment>
<dbReference type="PROSITE" id="PS50857">
    <property type="entry name" value="COX2_CUA"/>
    <property type="match status" value="1"/>
</dbReference>
<dbReference type="GO" id="GO:0042773">
    <property type="term" value="P:ATP synthesis coupled electron transport"/>
    <property type="evidence" value="ECO:0007669"/>
    <property type="project" value="TreeGrafter"/>
</dbReference>
<evidence type="ECO:0000256" key="12">
    <source>
        <dbReference type="ARBA" id="ARBA00023008"/>
    </source>
</evidence>
<organism evidence="18">
    <name type="scientific">hydrothermal vent metagenome</name>
    <dbReference type="NCBI Taxonomy" id="652676"/>
    <lineage>
        <taxon>unclassified sequences</taxon>
        <taxon>metagenomes</taxon>
        <taxon>ecological metagenomes</taxon>
    </lineage>
</organism>
<evidence type="ECO:0000256" key="15">
    <source>
        <dbReference type="SAM" id="Phobius"/>
    </source>
</evidence>
<dbReference type="GO" id="GO:0016020">
    <property type="term" value="C:membrane"/>
    <property type="evidence" value="ECO:0007669"/>
    <property type="project" value="UniProtKB-SubCell"/>
</dbReference>
<name>A0A3B0S912_9ZZZZ</name>
<dbReference type="Gene3D" id="1.10.287.90">
    <property type="match status" value="1"/>
</dbReference>
<keyword evidence="6" id="KW-0679">Respiratory chain</keyword>
<evidence type="ECO:0000256" key="8">
    <source>
        <dbReference type="ARBA" id="ARBA00022723"/>
    </source>
</evidence>
<dbReference type="AlphaFoldDB" id="A0A3B0S912"/>
<evidence type="ECO:0000256" key="11">
    <source>
        <dbReference type="ARBA" id="ARBA00022989"/>
    </source>
</evidence>
<dbReference type="InterPro" id="IPR036257">
    <property type="entry name" value="Cyt_c_oxidase_su2_TM_sf"/>
</dbReference>
<evidence type="ECO:0000256" key="3">
    <source>
        <dbReference type="ARBA" id="ARBA00007866"/>
    </source>
</evidence>
<evidence type="ECO:0000313" key="18">
    <source>
        <dbReference type="EMBL" id="VAW02671.1"/>
    </source>
</evidence>
<dbReference type="PROSITE" id="PS50999">
    <property type="entry name" value="COX2_TM"/>
    <property type="match status" value="1"/>
</dbReference>
<keyword evidence="12" id="KW-0186">Copper</keyword>
<dbReference type="GO" id="GO:0005507">
    <property type="term" value="F:copper ion binding"/>
    <property type="evidence" value="ECO:0007669"/>
    <property type="project" value="InterPro"/>
</dbReference>
<dbReference type="InterPro" id="IPR002429">
    <property type="entry name" value="CcO_II-like_C"/>
</dbReference>
<evidence type="ECO:0000256" key="5">
    <source>
        <dbReference type="ARBA" id="ARBA00022448"/>
    </source>
</evidence>
<dbReference type="PRINTS" id="PR01166">
    <property type="entry name" value="CYCOXIDASEII"/>
</dbReference>
<dbReference type="PANTHER" id="PTHR22888:SF9">
    <property type="entry name" value="CYTOCHROME C OXIDASE SUBUNIT 2"/>
    <property type="match status" value="1"/>
</dbReference>
<keyword evidence="9" id="KW-1278">Translocase</keyword>
<feature type="domain" description="Cytochrome oxidase subunit II transmembrane region profile" evidence="17">
    <location>
        <begin position="45"/>
        <end position="140"/>
    </location>
</feature>
<evidence type="ECO:0000256" key="9">
    <source>
        <dbReference type="ARBA" id="ARBA00022967"/>
    </source>
</evidence>
<feature type="transmembrane region" description="Helical" evidence="15">
    <location>
        <begin position="70"/>
        <end position="91"/>
    </location>
</feature>
<dbReference type="PANTHER" id="PTHR22888">
    <property type="entry name" value="CYTOCHROME C OXIDASE, SUBUNIT II"/>
    <property type="match status" value="1"/>
</dbReference>
<feature type="transmembrane region" description="Helical" evidence="15">
    <location>
        <begin position="12"/>
        <end position="35"/>
    </location>
</feature>